<dbReference type="Proteomes" id="UP000283095">
    <property type="component" value="Chromosome"/>
</dbReference>
<keyword evidence="3" id="KW-0238">DNA-binding</keyword>
<comment type="similarity">
    <text evidence="1">In the C-terminal section; belongs to the transposase 35 family.</text>
</comment>
<evidence type="ECO:0000256" key="2">
    <source>
        <dbReference type="ARBA" id="ARBA00022578"/>
    </source>
</evidence>
<evidence type="ECO:0000313" key="6">
    <source>
        <dbReference type="EMBL" id="AZV43185.1"/>
    </source>
</evidence>
<name>A0A3T0KSF4_9BACI</name>
<dbReference type="EMBL" id="CP026095">
    <property type="protein sequence ID" value="AZV43185.1"/>
    <property type="molecule type" value="Genomic_DNA"/>
</dbReference>
<evidence type="ECO:0000256" key="4">
    <source>
        <dbReference type="ARBA" id="ARBA00023172"/>
    </source>
</evidence>
<sequence>MSATIRRNPSGKYFVSLATETEVVEWPKTNSVVGVDVGLKNFAILSDGTIYSNAKVFRKLEEKLAKAQQIMSRRTIGGSNWSKVKIKVARIHEKIANARKDYLDKISTEIVKNHDIIGMEDLSVSNMLKNRNLAKVISEASWSQFKTMIEYKAK</sequence>
<gene>
    <name evidence="6" type="ORF">BAOM_2576</name>
</gene>
<protein>
    <submittedName>
        <fullName evidence="6">Transposase</fullName>
    </submittedName>
</protein>
<dbReference type="Pfam" id="PF01385">
    <property type="entry name" value="OrfB_IS605"/>
    <property type="match status" value="1"/>
</dbReference>
<evidence type="ECO:0000259" key="5">
    <source>
        <dbReference type="Pfam" id="PF01385"/>
    </source>
</evidence>
<organism evidence="6 7">
    <name type="scientific">Peribacillus asahii</name>
    <dbReference type="NCBI Taxonomy" id="228899"/>
    <lineage>
        <taxon>Bacteria</taxon>
        <taxon>Bacillati</taxon>
        <taxon>Bacillota</taxon>
        <taxon>Bacilli</taxon>
        <taxon>Bacillales</taxon>
        <taxon>Bacillaceae</taxon>
        <taxon>Peribacillus</taxon>
    </lineage>
</organism>
<evidence type="ECO:0000313" key="7">
    <source>
        <dbReference type="Proteomes" id="UP000283095"/>
    </source>
</evidence>
<dbReference type="GO" id="GO:0006310">
    <property type="term" value="P:DNA recombination"/>
    <property type="evidence" value="ECO:0007669"/>
    <property type="project" value="UniProtKB-KW"/>
</dbReference>
<dbReference type="AlphaFoldDB" id="A0A3T0KSF4"/>
<dbReference type="GO" id="GO:0003677">
    <property type="term" value="F:DNA binding"/>
    <property type="evidence" value="ECO:0007669"/>
    <property type="project" value="UniProtKB-KW"/>
</dbReference>
<keyword evidence="4" id="KW-0233">DNA recombination</keyword>
<dbReference type="GO" id="GO:0032196">
    <property type="term" value="P:transposition"/>
    <property type="evidence" value="ECO:0007669"/>
    <property type="project" value="UniProtKB-KW"/>
</dbReference>
<dbReference type="NCBIfam" id="NF040570">
    <property type="entry name" value="guided_TnpB"/>
    <property type="match status" value="1"/>
</dbReference>
<dbReference type="InterPro" id="IPR010095">
    <property type="entry name" value="Cas12f1-like_TNB"/>
</dbReference>
<accession>A0A3T0KSF4</accession>
<evidence type="ECO:0000256" key="3">
    <source>
        <dbReference type="ARBA" id="ARBA00023125"/>
    </source>
</evidence>
<evidence type="ECO:0000256" key="1">
    <source>
        <dbReference type="ARBA" id="ARBA00008761"/>
    </source>
</evidence>
<feature type="domain" description="Probable transposase IS891/IS1136/IS1341" evidence="5">
    <location>
        <begin position="19"/>
        <end position="130"/>
    </location>
</feature>
<dbReference type="InterPro" id="IPR001959">
    <property type="entry name" value="Transposase"/>
</dbReference>
<proteinExistence type="inferred from homology"/>
<dbReference type="KEGG" id="pasa:BAOM_2576"/>
<keyword evidence="2" id="KW-0815">Transposition</keyword>
<dbReference type="NCBIfam" id="TIGR01766">
    <property type="entry name" value="IS200/IS605 family accessory protein TnpB-like domain"/>
    <property type="match status" value="1"/>
</dbReference>
<reference evidence="6 7" key="1">
    <citation type="submission" date="2018-01" db="EMBL/GenBank/DDBJ databases">
        <title>Bacillus asahii Genome sequencing and assembly.</title>
        <authorList>
            <person name="Jiang H."/>
            <person name="Feng Y."/>
            <person name="Zhao F."/>
            <person name="Lin X."/>
        </authorList>
    </citation>
    <scope>NUCLEOTIDE SEQUENCE [LARGE SCALE GENOMIC DNA]</scope>
    <source>
        <strain evidence="6 7">OM18</strain>
    </source>
</reference>